<evidence type="ECO:0000313" key="2">
    <source>
        <dbReference type="EMBL" id="OKH95149.1"/>
    </source>
</evidence>
<dbReference type="Gene3D" id="3.40.50.1110">
    <property type="entry name" value="SGNH hydrolase"/>
    <property type="match status" value="1"/>
</dbReference>
<dbReference type="InterPro" id="IPR036514">
    <property type="entry name" value="SGNH_hydro_sf"/>
</dbReference>
<organism evidence="2 3">
    <name type="scientific">Streptomyces uncialis</name>
    <dbReference type="NCBI Taxonomy" id="1048205"/>
    <lineage>
        <taxon>Bacteria</taxon>
        <taxon>Bacillati</taxon>
        <taxon>Actinomycetota</taxon>
        <taxon>Actinomycetes</taxon>
        <taxon>Kitasatosporales</taxon>
        <taxon>Streptomycetaceae</taxon>
        <taxon>Streptomyces</taxon>
    </lineage>
</organism>
<evidence type="ECO:0000256" key="1">
    <source>
        <dbReference type="SAM" id="MobiDB-lite"/>
    </source>
</evidence>
<dbReference type="STRING" id="1048205.AB852_08635"/>
<dbReference type="EMBL" id="LFBV01000002">
    <property type="protein sequence ID" value="OKH95149.1"/>
    <property type="molecule type" value="Genomic_DNA"/>
</dbReference>
<dbReference type="SUPFAM" id="SSF52266">
    <property type="entry name" value="SGNH hydrolase"/>
    <property type="match status" value="1"/>
</dbReference>
<dbReference type="Proteomes" id="UP000186455">
    <property type="component" value="Unassembled WGS sequence"/>
</dbReference>
<proteinExistence type="predicted"/>
<sequence length="337" mass="37845">MRQYDDFDNRGHTRYLPYQMYFNHADYRSDVLNTDRFGFRYTHGPGGRRAALDGAAEQGPVNLFVGSSVALGIGATSDATTIPSLLWSRYASSVPWLNFSGRSYNSAQELIMMLLYRHLLPGVEEIVILSGVNNLLLARLPAELQGDHGAFFYCNEYYELMEQLRARHRRPGRRLWGRTGPAPGPSGLPSRSDPVHDLDELISRATGLTARHLDGWRRLAAATGARVSFVLTPLAPWIRRQPARQEAVLFTELDKLSHLGVPLDEMFGEIGTQDAGRRYAQALRETCEKQDVRFLEIAPLIARAAAPEDWLFVDRGHFTDLGSDIFARLLAEELSLT</sequence>
<dbReference type="AlphaFoldDB" id="A0A1Q4VBN4"/>
<accession>A0A1Q4VBN4</accession>
<comment type="caution">
    <text evidence="2">The sequence shown here is derived from an EMBL/GenBank/DDBJ whole genome shotgun (WGS) entry which is preliminary data.</text>
</comment>
<feature type="region of interest" description="Disordered" evidence="1">
    <location>
        <begin position="173"/>
        <end position="193"/>
    </location>
</feature>
<gene>
    <name evidence="2" type="ORF">AB852_08635</name>
</gene>
<protein>
    <submittedName>
        <fullName evidence="2">Inducer of phenazine A</fullName>
    </submittedName>
</protein>
<keyword evidence="3" id="KW-1185">Reference proteome</keyword>
<evidence type="ECO:0000313" key="3">
    <source>
        <dbReference type="Proteomes" id="UP000186455"/>
    </source>
</evidence>
<name>A0A1Q4VBN4_9ACTN</name>
<reference evidence="2 3" key="1">
    <citation type="submission" date="2015-06" db="EMBL/GenBank/DDBJ databases">
        <title>Cloning and characterization of the uncialamcin biosynthetic gene cluster.</title>
        <authorList>
            <person name="Yan X."/>
            <person name="Huang T."/>
            <person name="Ge H."/>
            <person name="Shen B."/>
        </authorList>
    </citation>
    <scope>NUCLEOTIDE SEQUENCE [LARGE SCALE GENOMIC DNA]</scope>
    <source>
        <strain evidence="2 3">DCA2648</strain>
    </source>
</reference>